<protein>
    <submittedName>
        <fullName evidence="1">Uncharacterized protein</fullName>
    </submittedName>
</protein>
<gene>
    <name evidence="1" type="ORF">AKJ36_00040</name>
</gene>
<organism evidence="1 2">
    <name type="scientific">candidate division MSBL1 archaeon SCGC-AAA259I07</name>
    <dbReference type="NCBI Taxonomy" id="1698266"/>
    <lineage>
        <taxon>Archaea</taxon>
        <taxon>Methanobacteriati</taxon>
        <taxon>Methanobacteriota</taxon>
        <taxon>candidate division MSBL1</taxon>
    </lineage>
</organism>
<proteinExistence type="predicted"/>
<name>A0A133UN77_9EURY</name>
<dbReference type="AlphaFoldDB" id="A0A133UN77"/>
<comment type="caution">
    <text evidence="1">The sequence shown here is derived from an EMBL/GenBank/DDBJ whole genome shotgun (WGS) entry which is preliminary data.</text>
</comment>
<evidence type="ECO:0000313" key="2">
    <source>
        <dbReference type="Proteomes" id="UP000070155"/>
    </source>
</evidence>
<accession>A0A133UN77</accession>
<reference evidence="1 2" key="1">
    <citation type="journal article" date="2016" name="Sci. Rep.">
        <title>Metabolic traits of an uncultured archaeal lineage -MSBL1- from brine pools of the Red Sea.</title>
        <authorList>
            <person name="Mwirichia R."/>
            <person name="Alam I."/>
            <person name="Rashid M."/>
            <person name="Vinu M."/>
            <person name="Ba-Alawi W."/>
            <person name="Anthony Kamau A."/>
            <person name="Kamanda Ngugi D."/>
            <person name="Goker M."/>
            <person name="Klenk H.P."/>
            <person name="Bajic V."/>
            <person name="Stingl U."/>
        </authorList>
    </citation>
    <scope>NUCLEOTIDE SEQUENCE [LARGE SCALE GENOMIC DNA]</scope>
    <source>
        <strain evidence="1">SCGC-AAA259I07</strain>
    </source>
</reference>
<dbReference type="EMBL" id="LHXQ01000001">
    <property type="protein sequence ID" value="KXA95570.1"/>
    <property type="molecule type" value="Genomic_DNA"/>
</dbReference>
<keyword evidence="2" id="KW-1185">Reference proteome</keyword>
<dbReference type="Proteomes" id="UP000070155">
    <property type="component" value="Unassembled WGS sequence"/>
</dbReference>
<evidence type="ECO:0000313" key="1">
    <source>
        <dbReference type="EMBL" id="KXA95570.1"/>
    </source>
</evidence>
<sequence length="197" mass="23304">MPPAMDEREELKIRLLPDEREKVDRVDRQTGRYRTDREIEEIARERTGELVDEILKNGFEEKYHEERELVRRGEKRWTLTPLEKEEEDGSIVYRKAYIGPHKVWSEIGKEWRTRTTMIEREKVVTPSQIERLEDVKENGGTAEEKIEGVLEATDGGWHYEELADFLGYADSTIKSSKPDDVYSVETFPRIKVYGERR</sequence>